<dbReference type="GO" id="GO:0005886">
    <property type="term" value="C:plasma membrane"/>
    <property type="evidence" value="ECO:0007669"/>
    <property type="project" value="TreeGrafter"/>
</dbReference>
<dbReference type="PANTHER" id="PTHR34009">
    <property type="entry name" value="PROTEIN STAR"/>
    <property type="match status" value="1"/>
</dbReference>
<sequence>MSDRNISYAQNGEDIVLWRALHSIDNGIYLDVGANDPTVMSVTRKFYDAGWHGIAIEPNPEYAQQFRAERPRDIVIEAVASDLDAPSVEFHLIEGSGLSTLIDDISSEHAEAGWTVRDITVPVISLTKAIEDAGLAERDLHFLSIDTEGAEAQVLASLDFTRYRPWILIVEATAPLSTRQVHGAWQSVVEKAGYTFQMFDGLSRFYVANERLEQLGDSVSYSAGVLDEYVEIGHVELEREFDRTRSELEVQALRALELSGLYDDQVETNRALIAQLSAASADAAQLGKLVSDLQQTLSWRITKPLRGVKKLARRS</sequence>
<dbReference type="GO" id="GO:0006888">
    <property type="term" value="P:endoplasmic reticulum to Golgi vesicle-mediated transport"/>
    <property type="evidence" value="ECO:0007669"/>
    <property type="project" value="TreeGrafter"/>
</dbReference>
<dbReference type="GO" id="GO:0003677">
    <property type="term" value="F:DNA binding"/>
    <property type="evidence" value="ECO:0007669"/>
    <property type="project" value="UniProtKB-KW"/>
</dbReference>
<accession>A0A917B1A2</accession>
<dbReference type="GO" id="GO:0016197">
    <property type="term" value="P:endosomal transport"/>
    <property type="evidence" value="ECO:0007669"/>
    <property type="project" value="TreeGrafter"/>
</dbReference>
<evidence type="ECO:0000259" key="1">
    <source>
        <dbReference type="Pfam" id="PF05050"/>
    </source>
</evidence>
<dbReference type="Pfam" id="PF05050">
    <property type="entry name" value="Methyltransf_21"/>
    <property type="match status" value="1"/>
</dbReference>
<dbReference type="RefSeq" id="WP_188673165.1">
    <property type="nucleotide sequence ID" value="NZ_BMGP01000001.1"/>
</dbReference>
<keyword evidence="2" id="KW-0238">DNA-binding</keyword>
<reference evidence="2 3" key="1">
    <citation type="journal article" date="2014" name="Int. J. Syst. Evol. Microbiol.">
        <title>Complete genome sequence of Corynebacterium casei LMG S-19264T (=DSM 44701T), isolated from a smear-ripened cheese.</title>
        <authorList>
            <consortium name="US DOE Joint Genome Institute (JGI-PGF)"/>
            <person name="Walter F."/>
            <person name="Albersmeier A."/>
            <person name="Kalinowski J."/>
            <person name="Ruckert C."/>
        </authorList>
    </citation>
    <scope>NUCLEOTIDE SEQUENCE [LARGE SCALE GENOMIC DNA]</scope>
    <source>
        <strain evidence="2 3">CGMCC 1.12976</strain>
    </source>
</reference>
<evidence type="ECO:0000313" key="2">
    <source>
        <dbReference type="EMBL" id="GGF14258.1"/>
    </source>
</evidence>
<feature type="domain" description="Methyltransferase FkbM" evidence="1">
    <location>
        <begin position="31"/>
        <end position="195"/>
    </location>
</feature>
<proteinExistence type="predicted"/>
<keyword evidence="3" id="KW-1185">Reference proteome</keyword>
<dbReference type="InterPro" id="IPR053202">
    <property type="entry name" value="EGF_Rcpt_Signaling_Reg"/>
</dbReference>
<dbReference type="InterPro" id="IPR006342">
    <property type="entry name" value="FkbM_mtfrase"/>
</dbReference>
<dbReference type="InterPro" id="IPR029063">
    <property type="entry name" value="SAM-dependent_MTases_sf"/>
</dbReference>
<protein>
    <submittedName>
        <fullName evidence="2">DNA-binding protein</fullName>
    </submittedName>
</protein>
<dbReference type="AlphaFoldDB" id="A0A917B1A2"/>
<dbReference type="Proteomes" id="UP000598775">
    <property type="component" value="Unassembled WGS sequence"/>
</dbReference>
<dbReference type="GO" id="GO:0005737">
    <property type="term" value="C:cytoplasm"/>
    <property type="evidence" value="ECO:0007669"/>
    <property type="project" value="GOC"/>
</dbReference>
<comment type="caution">
    <text evidence="2">The sequence shown here is derived from an EMBL/GenBank/DDBJ whole genome shotgun (WGS) entry which is preliminary data.</text>
</comment>
<dbReference type="PANTHER" id="PTHR34009:SF2">
    <property type="entry name" value="PROTEIN STAR"/>
    <property type="match status" value="1"/>
</dbReference>
<name>A0A917B1A2_9MICO</name>
<dbReference type="EMBL" id="BMGP01000001">
    <property type="protein sequence ID" value="GGF14258.1"/>
    <property type="molecule type" value="Genomic_DNA"/>
</dbReference>
<organism evidence="2 3">
    <name type="scientific">Subtercola lobariae</name>
    <dbReference type="NCBI Taxonomy" id="1588641"/>
    <lineage>
        <taxon>Bacteria</taxon>
        <taxon>Bacillati</taxon>
        <taxon>Actinomycetota</taxon>
        <taxon>Actinomycetes</taxon>
        <taxon>Micrococcales</taxon>
        <taxon>Microbacteriaceae</taxon>
        <taxon>Subtercola</taxon>
    </lineage>
</organism>
<dbReference type="SUPFAM" id="SSF53335">
    <property type="entry name" value="S-adenosyl-L-methionine-dependent methyltransferases"/>
    <property type="match status" value="1"/>
</dbReference>
<dbReference type="NCBIfam" id="TIGR01444">
    <property type="entry name" value="fkbM_fam"/>
    <property type="match status" value="1"/>
</dbReference>
<dbReference type="Gene3D" id="3.40.50.150">
    <property type="entry name" value="Vaccinia Virus protein VP39"/>
    <property type="match status" value="1"/>
</dbReference>
<gene>
    <name evidence="2" type="ORF">GCM10011399_05120</name>
</gene>
<evidence type="ECO:0000313" key="3">
    <source>
        <dbReference type="Proteomes" id="UP000598775"/>
    </source>
</evidence>